<dbReference type="eggNOG" id="KOG3120">
    <property type="taxonomic scope" value="Eukaryota"/>
</dbReference>
<evidence type="ECO:0000313" key="1">
    <source>
        <dbReference type="EMBL" id="EOY13058.1"/>
    </source>
</evidence>
<sequence>MPWNSLMDRMMKELHAQGKTIDDIAEVLKRVPIHLVPASKAAHALGEYFSEINSNPDFVDEERRLRIFPYHDNFTKCSHGNNLCSPNMCKVSYCFTTYVI</sequence>
<dbReference type="PANTHER" id="PTHR20889">
    <property type="entry name" value="PHOSPHATASE, ORPHAN 1, 2"/>
    <property type="match status" value="1"/>
</dbReference>
<dbReference type="HOGENOM" id="CLU_2311275_0_0_1"/>
<dbReference type="EMBL" id="CM001885">
    <property type="protein sequence ID" value="EOY13058.1"/>
    <property type="molecule type" value="Genomic_DNA"/>
</dbReference>
<gene>
    <name evidence="1" type="ORF">TCM_031578</name>
</gene>
<protein>
    <submittedName>
        <fullName evidence="1">Pyridoxal phosphate phosphatase-related protein, putative</fullName>
    </submittedName>
</protein>
<reference evidence="1 2" key="1">
    <citation type="journal article" date="2013" name="Genome Biol.">
        <title>The genome sequence of the most widely cultivated cacao type and its use to identify candidate genes regulating pod color.</title>
        <authorList>
            <person name="Motamayor J.C."/>
            <person name="Mockaitis K."/>
            <person name="Schmutz J."/>
            <person name="Haiminen N."/>
            <person name="Iii D.L."/>
            <person name="Cornejo O."/>
            <person name="Findley S.D."/>
            <person name="Zheng P."/>
            <person name="Utro F."/>
            <person name="Royaert S."/>
            <person name="Saski C."/>
            <person name="Jenkins J."/>
            <person name="Podicheti R."/>
            <person name="Zhao M."/>
            <person name="Scheffler B.E."/>
            <person name="Stack J.C."/>
            <person name="Feltus F.A."/>
            <person name="Mustiga G.M."/>
            <person name="Amores F."/>
            <person name="Phillips W."/>
            <person name="Marelli J.P."/>
            <person name="May G.D."/>
            <person name="Shapiro H."/>
            <person name="Ma J."/>
            <person name="Bustamante C.D."/>
            <person name="Schnell R.J."/>
            <person name="Main D."/>
            <person name="Gilbert D."/>
            <person name="Parida L."/>
            <person name="Kuhn D.N."/>
        </authorList>
    </citation>
    <scope>NUCLEOTIDE SEQUENCE [LARGE SCALE GENOMIC DNA]</scope>
    <source>
        <strain evidence="2">cv. Matina 1-6</strain>
    </source>
</reference>
<dbReference type="Pfam" id="PF06888">
    <property type="entry name" value="Put_Phosphatase"/>
    <property type="match status" value="2"/>
</dbReference>
<dbReference type="InterPro" id="IPR016965">
    <property type="entry name" value="Pase_PHOSPHO-typ"/>
</dbReference>
<dbReference type="GO" id="GO:0016791">
    <property type="term" value="F:phosphatase activity"/>
    <property type="evidence" value="ECO:0000318"/>
    <property type="project" value="GO_Central"/>
</dbReference>
<organism evidence="1 2">
    <name type="scientific">Theobroma cacao</name>
    <name type="common">Cacao</name>
    <name type="synonym">Cocoa</name>
    <dbReference type="NCBI Taxonomy" id="3641"/>
    <lineage>
        <taxon>Eukaryota</taxon>
        <taxon>Viridiplantae</taxon>
        <taxon>Streptophyta</taxon>
        <taxon>Embryophyta</taxon>
        <taxon>Tracheophyta</taxon>
        <taxon>Spermatophyta</taxon>
        <taxon>Magnoliopsida</taxon>
        <taxon>eudicotyledons</taxon>
        <taxon>Gunneridae</taxon>
        <taxon>Pentapetalae</taxon>
        <taxon>rosids</taxon>
        <taxon>malvids</taxon>
        <taxon>Malvales</taxon>
        <taxon>Malvaceae</taxon>
        <taxon>Byttnerioideae</taxon>
        <taxon>Theobroma</taxon>
    </lineage>
</organism>
<dbReference type="OMA" id="HARGKIM"/>
<keyword evidence="2" id="KW-1185">Reference proteome</keyword>
<dbReference type="AlphaFoldDB" id="A0A061F842"/>
<name>A0A061F842_THECC</name>
<evidence type="ECO:0000313" key="2">
    <source>
        <dbReference type="Proteomes" id="UP000026915"/>
    </source>
</evidence>
<dbReference type="Gramene" id="EOY13058">
    <property type="protein sequence ID" value="EOY13058"/>
    <property type="gene ID" value="TCM_031578"/>
</dbReference>
<accession>A0A061F842</accession>
<dbReference type="STRING" id="3641.A0A061F842"/>
<dbReference type="PANTHER" id="PTHR20889:SF12">
    <property type="entry name" value="LP01149P"/>
    <property type="match status" value="1"/>
</dbReference>
<dbReference type="Proteomes" id="UP000026915">
    <property type="component" value="Chromosome 7"/>
</dbReference>
<proteinExistence type="predicted"/>
<dbReference type="InParanoid" id="A0A061F842"/>